<evidence type="ECO:0000313" key="1">
    <source>
        <dbReference type="EMBL" id="KAI8004458.1"/>
    </source>
</evidence>
<organism evidence="1 2">
    <name type="scientific">Camellia lanceoleosa</name>
    <dbReference type="NCBI Taxonomy" id="1840588"/>
    <lineage>
        <taxon>Eukaryota</taxon>
        <taxon>Viridiplantae</taxon>
        <taxon>Streptophyta</taxon>
        <taxon>Embryophyta</taxon>
        <taxon>Tracheophyta</taxon>
        <taxon>Spermatophyta</taxon>
        <taxon>Magnoliopsida</taxon>
        <taxon>eudicotyledons</taxon>
        <taxon>Gunneridae</taxon>
        <taxon>Pentapetalae</taxon>
        <taxon>asterids</taxon>
        <taxon>Ericales</taxon>
        <taxon>Theaceae</taxon>
        <taxon>Camellia</taxon>
    </lineage>
</organism>
<accession>A0ACC0GTA3</accession>
<comment type="caution">
    <text evidence="1">The sequence shown here is derived from an EMBL/GenBank/DDBJ whole genome shotgun (WGS) entry which is preliminary data.</text>
</comment>
<protein>
    <submittedName>
        <fullName evidence="1">ABC transporter B family member 7</fullName>
    </submittedName>
</protein>
<dbReference type="EMBL" id="CM045766">
    <property type="protein sequence ID" value="KAI8004458.1"/>
    <property type="molecule type" value="Genomic_DNA"/>
</dbReference>
<keyword evidence="2" id="KW-1185">Reference proteome</keyword>
<evidence type="ECO:0000313" key="2">
    <source>
        <dbReference type="Proteomes" id="UP001060215"/>
    </source>
</evidence>
<gene>
    <name evidence="1" type="ORF">LOK49_LG08G03449</name>
</gene>
<sequence length="70" mass="7660">MQVKLLVMQLGVLEQLVASFCAEEKVFFGLTMTTVDISQLGTVAPDFNKAKIATASVFCYSGSEIKNRLK</sequence>
<dbReference type="Proteomes" id="UP001060215">
    <property type="component" value="Chromosome 9"/>
</dbReference>
<proteinExistence type="predicted"/>
<reference evidence="1 2" key="1">
    <citation type="journal article" date="2022" name="Plant J.">
        <title>Chromosome-level genome of Camellia lanceoleosa provides a valuable resource for understanding genome evolution and self-incompatibility.</title>
        <authorList>
            <person name="Gong W."/>
            <person name="Xiao S."/>
            <person name="Wang L."/>
            <person name="Liao Z."/>
            <person name="Chang Y."/>
            <person name="Mo W."/>
            <person name="Hu G."/>
            <person name="Li W."/>
            <person name="Zhao G."/>
            <person name="Zhu H."/>
            <person name="Hu X."/>
            <person name="Ji K."/>
            <person name="Xiang X."/>
            <person name="Song Q."/>
            <person name="Yuan D."/>
            <person name="Jin S."/>
            <person name="Zhang L."/>
        </authorList>
    </citation>
    <scope>NUCLEOTIDE SEQUENCE [LARGE SCALE GENOMIC DNA]</scope>
    <source>
        <strain evidence="1">SQ_2022a</strain>
    </source>
</reference>
<name>A0ACC0GTA3_9ERIC</name>